<dbReference type="PROSITE" id="PS51257">
    <property type="entry name" value="PROKAR_LIPOPROTEIN"/>
    <property type="match status" value="1"/>
</dbReference>
<evidence type="ECO:0000313" key="3">
    <source>
        <dbReference type="Proteomes" id="UP000547209"/>
    </source>
</evidence>
<feature type="signal peptide" evidence="1">
    <location>
        <begin position="1"/>
        <end position="21"/>
    </location>
</feature>
<sequence length="162" mass="19106">MRKFATTLLAFLFLLAGCMTHKNVQTQQLTEFKKKVRSEHKEFKDLKIQMAPTQVAFNYRLNRKSDREADKEIFLKTKALILSQEFQQTAIEESYFKNYAKDDRRYPDMIIRFYGTQKDKADYQYTSDYYGPGVEGATDRPIDGYKTWYFDDLKSMGVPVTP</sequence>
<keyword evidence="1" id="KW-0732">Signal</keyword>
<proteinExistence type="predicted"/>
<accession>A0A7X0VDT7</accession>
<name>A0A7X0VDT7_9BACL</name>
<keyword evidence="3" id="KW-1185">Reference proteome</keyword>
<dbReference type="AlphaFoldDB" id="A0A7X0VDT7"/>
<dbReference type="EMBL" id="JACJVP010000002">
    <property type="protein sequence ID" value="MBB6669563.1"/>
    <property type="molecule type" value="Genomic_DNA"/>
</dbReference>
<evidence type="ECO:0008006" key="4">
    <source>
        <dbReference type="Google" id="ProtNLM"/>
    </source>
</evidence>
<evidence type="ECO:0000256" key="1">
    <source>
        <dbReference type="SAM" id="SignalP"/>
    </source>
</evidence>
<feature type="chain" id="PRO_5038963040" description="Lipoprotein" evidence="1">
    <location>
        <begin position="22"/>
        <end position="162"/>
    </location>
</feature>
<evidence type="ECO:0000313" key="2">
    <source>
        <dbReference type="EMBL" id="MBB6669563.1"/>
    </source>
</evidence>
<reference evidence="2 3" key="1">
    <citation type="submission" date="2020-08" db="EMBL/GenBank/DDBJ databases">
        <title>Cohnella phylogeny.</title>
        <authorList>
            <person name="Dunlap C."/>
        </authorList>
    </citation>
    <scope>NUCLEOTIDE SEQUENCE [LARGE SCALE GENOMIC DNA]</scope>
    <source>
        <strain evidence="2 3">DSM 28246</strain>
    </source>
</reference>
<organism evidence="2 3">
    <name type="scientific">Cohnella nanjingensis</name>
    <dbReference type="NCBI Taxonomy" id="1387779"/>
    <lineage>
        <taxon>Bacteria</taxon>
        <taxon>Bacillati</taxon>
        <taxon>Bacillota</taxon>
        <taxon>Bacilli</taxon>
        <taxon>Bacillales</taxon>
        <taxon>Paenibacillaceae</taxon>
        <taxon>Cohnella</taxon>
    </lineage>
</organism>
<dbReference type="Proteomes" id="UP000547209">
    <property type="component" value="Unassembled WGS sequence"/>
</dbReference>
<protein>
    <recommendedName>
        <fullName evidence="4">Lipoprotein</fullName>
    </recommendedName>
</protein>
<comment type="caution">
    <text evidence="2">The sequence shown here is derived from an EMBL/GenBank/DDBJ whole genome shotgun (WGS) entry which is preliminary data.</text>
</comment>
<dbReference type="RefSeq" id="WP_185141013.1">
    <property type="nucleotide sequence ID" value="NZ_JACJVP010000002.1"/>
</dbReference>
<gene>
    <name evidence="2" type="ORF">H7C19_02570</name>
</gene>